<dbReference type="AlphaFoldDB" id="A0A2K3JZV5"/>
<dbReference type="Gramene" id="Tp57577_TGAC_v2_mRNA10392">
    <property type="protein sequence ID" value="Tp57577_TGAC_v2_mRNA10392"/>
    <property type="gene ID" value="Tp57577_TGAC_v2_gene10052"/>
</dbReference>
<proteinExistence type="predicted"/>
<dbReference type="EMBL" id="ASHM01081042">
    <property type="protein sequence ID" value="PNX59595.1"/>
    <property type="molecule type" value="Genomic_DNA"/>
</dbReference>
<protein>
    <submittedName>
        <fullName evidence="2">Uncharacterized protein</fullName>
    </submittedName>
</protein>
<feature type="region of interest" description="Disordered" evidence="1">
    <location>
        <begin position="1"/>
        <end position="24"/>
    </location>
</feature>
<evidence type="ECO:0000256" key="1">
    <source>
        <dbReference type="SAM" id="MobiDB-lite"/>
    </source>
</evidence>
<dbReference type="Proteomes" id="UP000236291">
    <property type="component" value="Unassembled WGS sequence"/>
</dbReference>
<evidence type="ECO:0000313" key="2">
    <source>
        <dbReference type="EMBL" id="PNX59595.1"/>
    </source>
</evidence>
<reference evidence="2 3" key="1">
    <citation type="journal article" date="2014" name="Am. J. Bot.">
        <title>Genome assembly and annotation for red clover (Trifolium pratense; Fabaceae).</title>
        <authorList>
            <person name="Istvanek J."/>
            <person name="Jaros M."/>
            <person name="Krenek A."/>
            <person name="Repkova J."/>
        </authorList>
    </citation>
    <scope>NUCLEOTIDE SEQUENCE [LARGE SCALE GENOMIC DNA]</scope>
    <source>
        <strain evidence="3">cv. Tatra</strain>
        <tissue evidence="2">Young leaves</tissue>
    </source>
</reference>
<sequence length="70" mass="7863">MTDKQSNGGGNRVTAAETERQGTKAEFVNRRGRGFEIAEAEFVNRKPLSQNRKQTLIAESQNRRIATLID</sequence>
<evidence type="ECO:0000313" key="3">
    <source>
        <dbReference type="Proteomes" id="UP000236291"/>
    </source>
</evidence>
<organism evidence="2 3">
    <name type="scientific">Trifolium pratense</name>
    <name type="common">Red clover</name>
    <dbReference type="NCBI Taxonomy" id="57577"/>
    <lineage>
        <taxon>Eukaryota</taxon>
        <taxon>Viridiplantae</taxon>
        <taxon>Streptophyta</taxon>
        <taxon>Embryophyta</taxon>
        <taxon>Tracheophyta</taxon>
        <taxon>Spermatophyta</taxon>
        <taxon>Magnoliopsida</taxon>
        <taxon>eudicotyledons</taxon>
        <taxon>Gunneridae</taxon>
        <taxon>Pentapetalae</taxon>
        <taxon>rosids</taxon>
        <taxon>fabids</taxon>
        <taxon>Fabales</taxon>
        <taxon>Fabaceae</taxon>
        <taxon>Papilionoideae</taxon>
        <taxon>50 kb inversion clade</taxon>
        <taxon>NPAAA clade</taxon>
        <taxon>Hologalegina</taxon>
        <taxon>IRL clade</taxon>
        <taxon>Trifolieae</taxon>
        <taxon>Trifolium</taxon>
    </lineage>
</organism>
<reference evidence="2 3" key="2">
    <citation type="journal article" date="2017" name="Front. Plant Sci.">
        <title>Gene Classification and Mining of Molecular Markers Useful in Red Clover (Trifolium pratense) Breeding.</title>
        <authorList>
            <person name="Istvanek J."/>
            <person name="Dluhosova J."/>
            <person name="Dluhos P."/>
            <person name="Patkova L."/>
            <person name="Nedelnik J."/>
            <person name="Repkova J."/>
        </authorList>
    </citation>
    <scope>NUCLEOTIDE SEQUENCE [LARGE SCALE GENOMIC DNA]</scope>
    <source>
        <strain evidence="3">cv. Tatra</strain>
        <tissue evidence="2">Young leaves</tissue>
    </source>
</reference>
<name>A0A2K3JZV5_TRIPR</name>
<gene>
    <name evidence="2" type="ORF">L195_g051497</name>
</gene>
<accession>A0A2K3JZV5</accession>
<comment type="caution">
    <text evidence="2">The sequence shown here is derived from an EMBL/GenBank/DDBJ whole genome shotgun (WGS) entry which is preliminary data.</text>
</comment>